<dbReference type="InterPro" id="IPR050835">
    <property type="entry name" value="ABC_transporter_sub-D"/>
</dbReference>
<evidence type="ECO:0000256" key="7">
    <source>
        <dbReference type="ARBA" id="ARBA00023136"/>
    </source>
</evidence>
<feature type="domain" description="ABC transporter" evidence="9">
    <location>
        <begin position="374"/>
        <end position="596"/>
    </location>
</feature>
<dbReference type="PROSITE" id="PS00211">
    <property type="entry name" value="ABC_TRANSPORTER_1"/>
    <property type="match status" value="1"/>
</dbReference>
<dbReference type="AlphaFoldDB" id="A0A856MFL6"/>
<evidence type="ECO:0000313" key="11">
    <source>
        <dbReference type="EMBL" id="QDL09084.1"/>
    </source>
</evidence>
<evidence type="ECO:0000259" key="9">
    <source>
        <dbReference type="PROSITE" id="PS50893"/>
    </source>
</evidence>
<feature type="transmembrane region" description="Helical" evidence="8">
    <location>
        <begin position="50"/>
        <end position="73"/>
    </location>
</feature>
<sequence length="613" mass="70613">MQTQVVRDKTITNPFSILTQFWQDVKIVAQPYWYPTEAGSRAFSDVIRSWGMLILLILLIAALVGVNALSSYWNRYVIDIVIEERDLSRYTSTLWVSTLFIVVVTLLVALSRYLRKKIAIDWYKWLNNHTLEKYFNHQAYYKINFKSDIGNPDQRISQEIEPITSSVLRFSATFLEKTLEMISFLIILWTISSEIAIYLVIYTIIGNLIAVYLNQKLNEINQEELEFKADFAYCLTHVRNHAESIAFFQGENEELNIIQKRFNNVLKSAERRLNWERGQDVFNRGYQSAVTVFSMFILTPLFLQDQIDYGEINQVSLACFLFSNALGELIGEFGTSGRFSSYVERLAEFSDALEAVIKQPENVSTIKAIEDKRLAFENVTLQTPNYEQVIVEDLSLSVQPGEGLLIVGPSGRGKSSLLRAIAGLWNAGSGRLVRPPLEEMLFLPQRPYIILGTLREQLLYPHTTRQMSDKELEGVLQQVNLQHLLNRVDGFDTEVPWENILSLGEQQRLAFARLLITRPSFTILDEATSALDLKNEGNLYQQLQQTKTTFISVGHRESLFNYHQWVLELLQDSTWQFISRDDYRQQKAIVISSPEETQITIDVSQKNNFKKEG</sequence>
<keyword evidence="12" id="KW-1185">Reference proteome</keyword>
<dbReference type="Pfam" id="PF00005">
    <property type="entry name" value="ABC_tran"/>
    <property type="match status" value="1"/>
</dbReference>
<gene>
    <name evidence="11" type="ORF">DP114_15295</name>
</gene>
<name>A0A856MFL6_9CYAN</name>
<dbReference type="SUPFAM" id="SSF90123">
    <property type="entry name" value="ABC transporter transmembrane region"/>
    <property type="match status" value="1"/>
</dbReference>
<dbReference type="InterPro" id="IPR036640">
    <property type="entry name" value="ABC1_TM_sf"/>
</dbReference>
<dbReference type="SMART" id="SM00382">
    <property type="entry name" value="AAA"/>
    <property type="match status" value="1"/>
</dbReference>
<dbReference type="GO" id="GO:0005524">
    <property type="term" value="F:ATP binding"/>
    <property type="evidence" value="ECO:0007669"/>
    <property type="project" value="UniProtKB-KW"/>
</dbReference>
<evidence type="ECO:0000256" key="2">
    <source>
        <dbReference type="ARBA" id="ARBA00022448"/>
    </source>
</evidence>
<evidence type="ECO:0000313" key="12">
    <source>
        <dbReference type="Proteomes" id="UP000503129"/>
    </source>
</evidence>
<dbReference type="SUPFAM" id="SSF52540">
    <property type="entry name" value="P-loop containing nucleoside triphosphate hydrolases"/>
    <property type="match status" value="1"/>
</dbReference>
<keyword evidence="5 11" id="KW-0067">ATP-binding</keyword>
<dbReference type="GO" id="GO:0016887">
    <property type="term" value="F:ATP hydrolysis activity"/>
    <property type="evidence" value="ECO:0007669"/>
    <property type="project" value="InterPro"/>
</dbReference>
<comment type="subcellular location">
    <subcellularLocation>
        <location evidence="1">Cell membrane</location>
        <topology evidence="1">Multi-pass membrane protein</topology>
    </subcellularLocation>
</comment>
<dbReference type="InterPro" id="IPR017871">
    <property type="entry name" value="ABC_transporter-like_CS"/>
</dbReference>
<dbReference type="PROSITE" id="PS50893">
    <property type="entry name" value="ABC_TRANSPORTER_2"/>
    <property type="match status" value="1"/>
</dbReference>
<dbReference type="PANTHER" id="PTHR11384:SF59">
    <property type="entry name" value="LYSOSOMAL COBALAMIN TRANSPORTER ABCD4"/>
    <property type="match status" value="1"/>
</dbReference>
<dbReference type="CDD" id="cd03223">
    <property type="entry name" value="ABCD_peroxisomal_ALDP"/>
    <property type="match status" value="1"/>
</dbReference>
<keyword evidence="4" id="KW-0547">Nucleotide-binding</keyword>
<dbReference type="InterPro" id="IPR027417">
    <property type="entry name" value="P-loop_NTPase"/>
</dbReference>
<evidence type="ECO:0000256" key="8">
    <source>
        <dbReference type="SAM" id="Phobius"/>
    </source>
</evidence>
<feature type="domain" description="ABC transmembrane type-1" evidence="10">
    <location>
        <begin position="54"/>
        <end position="338"/>
    </location>
</feature>
<dbReference type="KEGG" id="bsen:DP114_15295"/>
<evidence type="ECO:0000259" key="10">
    <source>
        <dbReference type="PROSITE" id="PS50929"/>
    </source>
</evidence>
<keyword evidence="3 8" id="KW-0812">Transmembrane</keyword>
<dbReference type="Pfam" id="PF06472">
    <property type="entry name" value="ABC_membrane_2"/>
    <property type="match status" value="1"/>
</dbReference>
<dbReference type="InterPro" id="IPR003439">
    <property type="entry name" value="ABC_transporter-like_ATP-bd"/>
</dbReference>
<dbReference type="PANTHER" id="PTHR11384">
    <property type="entry name" value="ATP-BINDING CASSETTE, SUB-FAMILY D MEMBER"/>
    <property type="match status" value="1"/>
</dbReference>
<evidence type="ECO:0000256" key="1">
    <source>
        <dbReference type="ARBA" id="ARBA00004651"/>
    </source>
</evidence>
<dbReference type="EMBL" id="CP030118">
    <property type="protein sequence ID" value="QDL09084.1"/>
    <property type="molecule type" value="Genomic_DNA"/>
</dbReference>
<evidence type="ECO:0000256" key="4">
    <source>
        <dbReference type="ARBA" id="ARBA00022741"/>
    </source>
</evidence>
<evidence type="ECO:0000256" key="3">
    <source>
        <dbReference type="ARBA" id="ARBA00022692"/>
    </source>
</evidence>
<organism evidence="11 12">
    <name type="scientific">Brasilonema sennae CENA114</name>
    <dbReference type="NCBI Taxonomy" id="415709"/>
    <lineage>
        <taxon>Bacteria</taxon>
        <taxon>Bacillati</taxon>
        <taxon>Cyanobacteriota</taxon>
        <taxon>Cyanophyceae</taxon>
        <taxon>Nostocales</taxon>
        <taxon>Scytonemataceae</taxon>
        <taxon>Brasilonema</taxon>
        <taxon>Bromeliae group (in: Brasilonema)</taxon>
    </lineage>
</organism>
<dbReference type="GO" id="GO:0140359">
    <property type="term" value="F:ABC-type transporter activity"/>
    <property type="evidence" value="ECO:0007669"/>
    <property type="project" value="InterPro"/>
</dbReference>
<keyword evidence="7 8" id="KW-0472">Membrane</keyword>
<keyword evidence="6 8" id="KW-1133">Transmembrane helix</keyword>
<dbReference type="PROSITE" id="PS50929">
    <property type="entry name" value="ABC_TM1F"/>
    <property type="match status" value="1"/>
</dbReference>
<feature type="transmembrane region" description="Helical" evidence="8">
    <location>
        <begin position="93"/>
        <end position="114"/>
    </location>
</feature>
<protein>
    <submittedName>
        <fullName evidence="11">ABC transporter ATP-binding protein/permease</fullName>
    </submittedName>
</protein>
<accession>A0A856MFL6</accession>
<dbReference type="InterPro" id="IPR011527">
    <property type="entry name" value="ABC1_TM_dom"/>
</dbReference>
<evidence type="ECO:0000256" key="6">
    <source>
        <dbReference type="ARBA" id="ARBA00022989"/>
    </source>
</evidence>
<dbReference type="Proteomes" id="UP000503129">
    <property type="component" value="Chromosome"/>
</dbReference>
<proteinExistence type="predicted"/>
<dbReference type="GO" id="GO:0005886">
    <property type="term" value="C:plasma membrane"/>
    <property type="evidence" value="ECO:0007669"/>
    <property type="project" value="UniProtKB-SubCell"/>
</dbReference>
<reference evidence="11 12" key="1">
    <citation type="submission" date="2018-06" db="EMBL/GenBank/DDBJ databases">
        <title>Comparative genomics of Brasilonema spp. strains.</title>
        <authorList>
            <person name="Alvarenga D.O."/>
            <person name="Fiore M.F."/>
            <person name="Varani A.M."/>
        </authorList>
    </citation>
    <scope>NUCLEOTIDE SEQUENCE [LARGE SCALE GENOMIC DNA]</scope>
    <source>
        <strain evidence="11 12">CENA114</strain>
    </source>
</reference>
<dbReference type="Gene3D" id="1.20.1560.10">
    <property type="entry name" value="ABC transporter type 1, transmembrane domain"/>
    <property type="match status" value="1"/>
</dbReference>
<dbReference type="InterPro" id="IPR003593">
    <property type="entry name" value="AAA+_ATPase"/>
</dbReference>
<dbReference type="Gene3D" id="3.40.50.300">
    <property type="entry name" value="P-loop containing nucleotide triphosphate hydrolases"/>
    <property type="match status" value="1"/>
</dbReference>
<evidence type="ECO:0000256" key="5">
    <source>
        <dbReference type="ARBA" id="ARBA00022840"/>
    </source>
</evidence>
<feature type="transmembrane region" description="Helical" evidence="8">
    <location>
        <begin position="184"/>
        <end position="213"/>
    </location>
</feature>
<keyword evidence="2" id="KW-0813">Transport</keyword>